<keyword evidence="2" id="KW-0812">Transmembrane</keyword>
<keyword evidence="5" id="KW-1185">Reference proteome</keyword>
<feature type="transmembrane region" description="Helical" evidence="2">
    <location>
        <begin position="79"/>
        <end position="112"/>
    </location>
</feature>
<dbReference type="Gene3D" id="1.20.120.1220">
    <property type="match status" value="1"/>
</dbReference>
<dbReference type="InterPro" id="IPR000045">
    <property type="entry name" value="Prepilin_IV_endopep_pep"/>
</dbReference>
<feature type="domain" description="Prepilin type IV endopeptidase peptidase" evidence="3">
    <location>
        <begin position="2"/>
        <end position="107"/>
    </location>
</feature>
<keyword evidence="2" id="KW-1133">Transmembrane helix</keyword>
<comment type="similarity">
    <text evidence="1">Belongs to the peptidase A24 family.</text>
</comment>
<reference evidence="4 5" key="1">
    <citation type="submission" date="2021-03" db="EMBL/GenBank/DDBJ databases">
        <title>Genomic Encyclopedia of Type Strains, Phase IV (KMG-IV): sequencing the most valuable type-strain genomes for metagenomic binning, comparative biology and taxonomic classification.</title>
        <authorList>
            <person name="Goeker M."/>
        </authorList>
    </citation>
    <scope>NUCLEOTIDE SEQUENCE [LARGE SCALE GENOMIC DNA]</scope>
    <source>
        <strain evidence="4 5">DSM 1289</strain>
    </source>
</reference>
<gene>
    <name evidence="4" type="ORF">J2Z43_002809</name>
</gene>
<name>A0ABS4EEI6_9FIRM</name>
<evidence type="ECO:0000256" key="2">
    <source>
        <dbReference type="SAM" id="Phobius"/>
    </source>
</evidence>
<feature type="transmembrane region" description="Helical" evidence="2">
    <location>
        <begin position="124"/>
        <end position="141"/>
    </location>
</feature>
<dbReference type="PANTHER" id="PTHR30487">
    <property type="entry name" value="TYPE 4 PREPILIN-LIKE PROTEINS LEADER PEPTIDE-PROCESSING ENZYME"/>
    <property type="match status" value="1"/>
</dbReference>
<evidence type="ECO:0000259" key="3">
    <source>
        <dbReference type="Pfam" id="PF01478"/>
    </source>
</evidence>
<dbReference type="Proteomes" id="UP000767291">
    <property type="component" value="Unassembled WGS sequence"/>
</dbReference>
<protein>
    <submittedName>
        <fullName evidence="4">Prepilin signal peptidase PulO-like enzyme (Type II secretory pathway)</fullName>
    </submittedName>
</protein>
<dbReference type="PANTHER" id="PTHR30487:SF0">
    <property type="entry name" value="PREPILIN LEADER PEPTIDASE_N-METHYLTRANSFERASE-RELATED"/>
    <property type="match status" value="1"/>
</dbReference>
<evidence type="ECO:0000313" key="5">
    <source>
        <dbReference type="Proteomes" id="UP000767291"/>
    </source>
</evidence>
<comment type="caution">
    <text evidence="4">The sequence shown here is derived from an EMBL/GenBank/DDBJ whole genome shotgun (WGS) entry which is preliminary data.</text>
</comment>
<evidence type="ECO:0000313" key="4">
    <source>
        <dbReference type="EMBL" id="MBP1856357.1"/>
    </source>
</evidence>
<keyword evidence="2" id="KW-0472">Membrane</keyword>
<dbReference type="RefSeq" id="WP_209457675.1">
    <property type="nucleotide sequence ID" value="NZ_BAAACS010000005.1"/>
</dbReference>
<feature type="transmembrane region" description="Helical" evidence="2">
    <location>
        <begin position="12"/>
        <end position="33"/>
    </location>
</feature>
<evidence type="ECO:0000256" key="1">
    <source>
        <dbReference type="ARBA" id="ARBA00005801"/>
    </source>
</evidence>
<feature type="transmembrane region" description="Helical" evidence="2">
    <location>
        <begin position="45"/>
        <end position="67"/>
    </location>
</feature>
<dbReference type="InterPro" id="IPR050882">
    <property type="entry name" value="Prepilin_peptidase/N-MTase"/>
</dbReference>
<proteinExistence type="inferred from homology"/>
<organism evidence="4 5">
    <name type="scientific">Metaclostridioides mangenotii</name>
    <dbReference type="NCBI Taxonomy" id="1540"/>
    <lineage>
        <taxon>Bacteria</taxon>
        <taxon>Bacillati</taxon>
        <taxon>Bacillota</taxon>
        <taxon>Clostridia</taxon>
        <taxon>Peptostreptococcales</taxon>
        <taxon>Peptostreptococcaceae</taxon>
        <taxon>Metaclostridioides</taxon>
    </lineage>
</organism>
<dbReference type="Pfam" id="PF01478">
    <property type="entry name" value="Peptidase_A24"/>
    <property type="match status" value="1"/>
</dbReference>
<accession>A0ABS4EEI6</accession>
<dbReference type="EMBL" id="JAGGJX010000008">
    <property type="protein sequence ID" value="MBP1856357.1"/>
    <property type="molecule type" value="Genomic_DNA"/>
</dbReference>
<sequence length="142" mass="15762">MILLLIYISTVDFFELMIPNSILLSGAIVSLAFNTTGNGVGFLKSITGCITMVVFTYIIALIMKKIFKEECIGYGDVKLFGMIGLFLGFDITFIIFIASIYLASFIGTSYILYSKFKFGEYNKLIPFAPVISLATLFVLLIK</sequence>